<dbReference type="InterPro" id="IPR027417">
    <property type="entry name" value="P-loop_NTPase"/>
</dbReference>
<keyword evidence="5" id="KW-1185">Reference proteome</keyword>
<protein>
    <recommendedName>
        <fullName evidence="3">Helicase ATP-binding domain-containing protein</fullName>
    </recommendedName>
</protein>
<dbReference type="AlphaFoldDB" id="A0AAD7BDM0"/>
<dbReference type="SMART" id="SM00487">
    <property type="entry name" value="DEXDc"/>
    <property type="match status" value="1"/>
</dbReference>
<evidence type="ECO:0000256" key="1">
    <source>
        <dbReference type="ARBA" id="ARBA00005446"/>
    </source>
</evidence>
<sequence length="1242" mass="139364">MEEPAEASKINPAPDFISLSPDNELITLPELQLLDVSINNRLHLYVCCKAAYHSANLPAHLQSDEHPGLTVTNEIRDLIADLSVSCNIGSEYPMHNAPEAPMEAFAGIEITPDLVGCPKCGYTGTKGSVHNHQSRETHHGKVLLGLDAQKLSRATRSFFRVKQPSLLPPPANPFLSELEEFDWTKSHSSEEPNARMVSPFLMYTKWHLEVLPYQDQIEHLRSLVAAPKEEEFEWLAPLVQGYFQYATQLIDATDELVLQRLNSHDPDKHGINNTPLHAHHQKEQTLSQYVQPVTRLVAALLRSGDRVFNLPTSDDLRRTLANLTGGGSERDSQDDRLALHNVFCALWHRMWKASAAEKRPDPTMAFLMLICVNGTGEFTEPKNITGSITKLCRAIQLCTLVQLHIRIDLDTQLDQMAAFDQLQPYHYTSALVWRSMAMPQIWWLDRVEWKTLLYHGNRITLSHIEKIFDNLETEIVDVWENSVMMGLDMRVDYGELAENLQLSSQNYCFLEDSGNPFLAFKNRLPHHVFSDAAFLDRFTVIAPGSNRRQLNHTAARAWLTHLARFERLLMLYSDMTGGAPPRGSELVSMLVRNTVTRVRNLAGLGLYLAFIRYYDKTSNIMQKDKLIPHALSAFCADLLIQLHAVARPFAIYLAHLMDDAEMVLRYGQMMFTNIDRVFYADELSSLMGSHSARVLSWTMKIRDWRHINIALRRKLCRPPLELVEQDTVSAVNALQSGHKSSTENRVYGLSPDALAGATEDVLQLFLEASTEWQKVTKARRQHFDRHVIPDSTADDEKEVLPEIARLHTRMSGVEDRIDKRMSGIEDRIDQMLAVLARGTATVSARSSPTLPSTDGDTTFVNSQSFELPHDDNQDSEPDLFSEPSQSPPKRRRIEDSPSPPRILSAPPGPAANSVSGPGSSIGLPPPVVAAPSSPPPPADLLKCLKRLLGADAGWKSSGQYQAVMNAAALQRDLVVSLPTGSGKTMAVVLPSMLEKGYTVVVVPLRILMDDWERRLNELKIPYERFEGATNPTMHGNHNILLVSSDMIKQQAWREEMGRLNTMRPVIRIAVDEVQYYFTAEDFRKQALSNPFTWRTVACQLVLLGATIPPEAWSFLENAFCLSNPLRISACSDRAELRLSVFKTDDLLQKATQIISQMVGQSAWTNEDRYIVFVNSLAEGTDVSRALGLPIYHANSTDHPISDDERKDRFADWLAGSPPGLVATNAFGAGVDYPHVRFTLHFG</sequence>
<feature type="compositionally biased region" description="Polar residues" evidence="2">
    <location>
        <begin position="840"/>
        <end position="865"/>
    </location>
</feature>
<feature type="compositionally biased region" description="Pro residues" evidence="2">
    <location>
        <begin position="923"/>
        <end position="934"/>
    </location>
</feature>
<dbReference type="GO" id="GO:0003676">
    <property type="term" value="F:nucleic acid binding"/>
    <property type="evidence" value="ECO:0007669"/>
    <property type="project" value="InterPro"/>
</dbReference>
<evidence type="ECO:0000313" key="4">
    <source>
        <dbReference type="EMBL" id="KAJ7618087.1"/>
    </source>
</evidence>
<name>A0AAD7BDM0_9AGAR</name>
<dbReference type="PROSITE" id="PS51192">
    <property type="entry name" value="HELICASE_ATP_BIND_1"/>
    <property type="match status" value="1"/>
</dbReference>
<dbReference type="Gene3D" id="3.40.50.300">
    <property type="entry name" value="P-loop containing nucleotide triphosphate hydrolases"/>
    <property type="match status" value="2"/>
</dbReference>
<evidence type="ECO:0000256" key="2">
    <source>
        <dbReference type="SAM" id="MobiDB-lite"/>
    </source>
</evidence>
<dbReference type="PANTHER" id="PTHR13710:SF145">
    <property type="entry name" value="ATP-DEPENDENT DNA HELICASE"/>
    <property type="match status" value="1"/>
</dbReference>
<dbReference type="GO" id="GO:0005634">
    <property type="term" value="C:nucleus"/>
    <property type="evidence" value="ECO:0007669"/>
    <property type="project" value="TreeGrafter"/>
</dbReference>
<evidence type="ECO:0000259" key="3">
    <source>
        <dbReference type="PROSITE" id="PS51192"/>
    </source>
</evidence>
<proteinExistence type="inferred from homology"/>
<accession>A0AAD7BDM0</accession>
<comment type="caution">
    <text evidence="4">The sequence shown here is derived from an EMBL/GenBank/DDBJ whole genome shotgun (WGS) entry which is preliminary data.</text>
</comment>
<dbReference type="GO" id="GO:0005524">
    <property type="term" value="F:ATP binding"/>
    <property type="evidence" value="ECO:0007669"/>
    <property type="project" value="InterPro"/>
</dbReference>
<feature type="compositionally biased region" description="Low complexity" evidence="2">
    <location>
        <begin position="913"/>
        <end position="922"/>
    </location>
</feature>
<comment type="similarity">
    <text evidence="1">Belongs to the helicase family. RecQ subfamily.</text>
</comment>
<dbReference type="SUPFAM" id="SSF52540">
    <property type="entry name" value="P-loop containing nucleoside triphosphate hydrolases"/>
    <property type="match status" value="1"/>
</dbReference>
<evidence type="ECO:0000313" key="5">
    <source>
        <dbReference type="Proteomes" id="UP001221142"/>
    </source>
</evidence>
<organism evidence="4 5">
    <name type="scientific">Roridomyces roridus</name>
    <dbReference type="NCBI Taxonomy" id="1738132"/>
    <lineage>
        <taxon>Eukaryota</taxon>
        <taxon>Fungi</taxon>
        <taxon>Dikarya</taxon>
        <taxon>Basidiomycota</taxon>
        <taxon>Agaricomycotina</taxon>
        <taxon>Agaricomycetes</taxon>
        <taxon>Agaricomycetidae</taxon>
        <taxon>Agaricales</taxon>
        <taxon>Marasmiineae</taxon>
        <taxon>Mycenaceae</taxon>
        <taxon>Roridomyces</taxon>
    </lineage>
</organism>
<dbReference type="Proteomes" id="UP001221142">
    <property type="component" value="Unassembled WGS sequence"/>
</dbReference>
<reference evidence="4" key="1">
    <citation type="submission" date="2023-03" db="EMBL/GenBank/DDBJ databases">
        <title>Massive genome expansion in bonnet fungi (Mycena s.s.) driven by repeated elements and novel gene families across ecological guilds.</title>
        <authorList>
            <consortium name="Lawrence Berkeley National Laboratory"/>
            <person name="Harder C.B."/>
            <person name="Miyauchi S."/>
            <person name="Viragh M."/>
            <person name="Kuo A."/>
            <person name="Thoen E."/>
            <person name="Andreopoulos B."/>
            <person name="Lu D."/>
            <person name="Skrede I."/>
            <person name="Drula E."/>
            <person name="Henrissat B."/>
            <person name="Morin E."/>
            <person name="Kohler A."/>
            <person name="Barry K."/>
            <person name="LaButti K."/>
            <person name="Morin E."/>
            <person name="Salamov A."/>
            <person name="Lipzen A."/>
            <person name="Mereny Z."/>
            <person name="Hegedus B."/>
            <person name="Baldrian P."/>
            <person name="Stursova M."/>
            <person name="Weitz H."/>
            <person name="Taylor A."/>
            <person name="Grigoriev I.V."/>
            <person name="Nagy L.G."/>
            <person name="Martin F."/>
            <person name="Kauserud H."/>
        </authorList>
    </citation>
    <scope>NUCLEOTIDE SEQUENCE</scope>
    <source>
        <strain evidence="4">9284</strain>
    </source>
</reference>
<feature type="region of interest" description="Disordered" evidence="2">
    <location>
        <begin position="840"/>
        <end position="934"/>
    </location>
</feature>
<dbReference type="InterPro" id="IPR014001">
    <property type="entry name" value="Helicase_ATP-bd"/>
</dbReference>
<gene>
    <name evidence="4" type="ORF">FB45DRAFT_1103529</name>
</gene>
<dbReference type="PANTHER" id="PTHR13710">
    <property type="entry name" value="DNA HELICASE RECQ FAMILY MEMBER"/>
    <property type="match status" value="1"/>
</dbReference>
<dbReference type="GO" id="GO:0005694">
    <property type="term" value="C:chromosome"/>
    <property type="evidence" value="ECO:0007669"/>
    <property type="project" value="TreeGrafter"/>
</dbReference>
<dbReference type="Pfam" id="PF00270">
    <property type="entry name" value="DEAD"/>
    <property type="match status" value="1"/>
</dbReference>
<dbReference type="InterPro" id="IPR011545">
    <property type="entry name" value="DEAD/DEAH_box_helicase_dom"/>
</dbReference>
<feature type="domain" description="Helicase ATP-binding" evidence="3">
    <location>
        <begin position="964"/>
        <end position="1125"/>
    </location>
</feature>
<dbReference type="EMBL" id="JARKIF010000020">
    <property type="protein sequence ID" value="KAJ7618087.1"/>
    <property type="molecule type" value="Genomic_DNA"/>
</dbReference>